<dbReference type="CDD" id="cd03137">
    <property type="entry name" value="GATase1_AraC_1"/>
    <property type="match status" value="1"/>
</dbReference>
<dbReference type="STRING" id="146020.RMCB_2708"/>
<dbReference type="InterPro" id="IPR052158">
    <property type="entry name" value="INH-QAR"/>
</dbReference>
<evidence type="ECO:0000256" key="1">
    <source>
        <dbReference type="ARBA" id="ARBA00023015"/>
    </source>
</evidence>
<dbReference type="Pfam" id="PF12833">
    <property type="entry name" value="HTH_18"/>
    <property type="match status" value="1"/>
</dbReference>
<dbReference type="GO" id="GO:0003700">
    <property type="term" value="F:DNA-binding transcription factor activity"/>
    <property type="evidence" value="ECO:0007669"/>
    <property type="project" value="InterPro"/>
</dbReference>
<dbReference type="SUPFAM" id="SSF52317">
    <property type="entry name" value="Class I glutamine amidotransferase-like"/>
    <property type="match status" value="1"/>
</dbReference>
<dbReference type="PANTHER" id="PTHR43130:SF3">
    <property type="entry name" value="HTH-TYPE TRANSCRIPTIONAL REGULATOR RV1931C"/>
    <property type="match status" value="1"/>
</dbReference>
<proteinExistence type="predicted"/>
<comment type="caution">
    <text evidence="4">The sequence shown here is derived from an EMBL/GenBank/DDBJ whole genome shotgun (WGS) entry which is preliminary data.</text>
</comment>
<name>A0A100VZ15_9MYCO</name>
<sequence length="337" mass="36111">MHGIDDTADIAKTEVMTRSVVILGYAGVQALDLVGPFDVFTGATLHLASQGRTDEGYTAALVSIDGQPVATLTGLEFVAQPPPDPNLPIDTIVIPGGVGADAARANPAVIDWIRTAAPHARRVVTVCTGAFIAAQAGLLDGCPATTHWASAGRLAEEFPAVAVDPEPIFVRSSDRVWTAAGVTSGIDLALKLVEDDFGTDVAQTVARWLVLYLRRPGGQTQFAAPVWMPRAKREPIRDVQEAIEAQPGGAHSVAELARRAAMSPRHFTRVFTDEVGEAPGAYVERIRTDAARRQLEETDDTVTAIAMRCGFGTAETMRRNFVRRIGISPDQYRKTFA</sequence>
<feature type="domain" description="HTH araC/xylS-type" evidence="3">
    <location>
        <begin position="237"/>
        <end position="335"/>
    </location>
</feature>
<reference evidence="5" key="2">
    <citation type="submission" date="2016-02" db="EMBL/GenBank/DDBJ databases">
        <title>Draft genome sequence of five rapidly growing Mycobacterium species.</title>
        <authorList>
            <person name="Katahira K."/>
            <person name="Gotou Y."/>
            <person name="Iida K."/>
            <person name="Ogura Y."/>
            <person name="Hayashi T."/>
        </authorList>
    </citation>
    <scope>NUCLEOTIDE SEQUENCE [LARGE SCALE GENOMIC DNA]</scope>
    <source>
        <strain evidence="5">JCM15654</strain>
    </source>
</reference>
<accession>A0A100VZ15</accession>
<protein>
    <submittedName>
        <fullName evidence="4">AraC family transcriptional regulator</fullName>
    </submittedName>
</protein>
<evidence type="ECO:0000256" key="2">
    <source>
        <dbReference type="ARBA" id="ARBA00023163"/>
    </source>
</evidence>
<dbReference type="SMART" id="SM00342">
    <property type="entry name" value="HTH_ARAC"/>
    <property type="match status" value="1"/>
</dbReference>
<organism evidence="4 5">
    <name type="scientific">Mycolicibacterium brisbanense</name>
    <dbReference type="NCBI Taxonomy" id="146020"/>
    <lineage>
        <taxon>Bacteria</taxon>
        <taxon>Bacillati</taxon>
        <taxon>Actinomycetota</taxon>
        <taxon>Actinomycetes</taxon>
        <taxon>Mycobacteriales</taxon>
        <taxon>Mycobacteriaceae</taxon>
        <taxon>Mycolicibacterium</taxon>
    </lineage>
</organism>
<dbReference type="PROSITE" id="PS01124">
    <property type="entry name" value="HTH_ARAC_FAMILY_2"/>
    <property type="match status" value="1"/>
</dbReference>
<dbReference type="InterPro" id="IPR009057">
    <property type="entry name" value="Homeodomain-like_sf"/>
</dbReference>
<dbReference type="InterPro" id="IPR002818">
    <property type="entry name" value="DJ-1/PfpI"/>
</dbReference>
<dbReference type="InterPro" id="IPR029062">
    <property type="entry name" value="Class_I_gatase-like"/>
</dbReference>
<evidence type="ECO:0000259" key="3">
    <source>
        <dbReference type="PROSITE" id="PS01124"/>
    </source>
</evidence>
<keyword evidence="2" id="KW-0804">Transcription</keyword>
<keyword evidence="1" id="KW-0805">Transcription regulation</keyword>
<dbReference type="AlphaFoldDB" id="A0A100VZ15"/>
<dbReference type="Gene3D" id="1.10.10.60">
    <property type="entry name" value="Homeodomain-like"/>
    <property type="match status" value="2"/>
</dbReference>
<dbReference type="EMBL" id="BCSX01000024">
    <property type="protein sequence ID" value="GAS88612.1"/>
    <property type="molecule type" value="Genomic_DNA"/>
</dbReference>
<dbReference type="Pfam" id="PF01965">
    <property type="entry name" value="DJ-1_PfpI"/>
    <property type="match status" value="1"/>
</dbReference>
<dbReference type="Proteomes" id="UP000069620">
    <property type="component" value="Unassembled WGS sequence"/>
</dbReference>
<keyword evidence="5" id="KW-1185">Reference proteome</keyword>
<evidence type="ECO:0000313" key="5">
    <source>
        <dbReference type="Proteomes" id="UP000069620"/>
    </source>
</evidence>
<dbReference type="Gene3D" id="3.40.50.880">
    <property type="match status" value="1"/>
</dbReference>
<gene>
    <name evidence="4" type="ORF">RMCB_2708</name>
</gene>
<reference evidence="5" key="1">
    <citation type="journal article" date="2016" name="Genome Announc.">
        <title>Draft Genome Sequences of Five Rapidly Growing Mycobacterium Species, M. thermoresistibile, M. fortuitum subsp. acetamidolyticum, M. canariasense, M. brisbanense, and M. novocastrense.</title>
        <authorList>
            <person name="Katahira K."/>
            <person name="Ogura Y."/>
            <person name="Gotoh Y."/>
            <person name="Hayashi T."/>
        </authorList>
    </citation>
    <scope>NUCLEOTIDE SEQUENCE [LARGE SCALE GENOMIC DNA]</scope>
    <source>
        <strain evidence="5">JCM15654</strain>
    </source>
</reference>
<dbReference type="SUPFAM" id="SSF46689">
    <property type="entry name" value="Homeodomain-like"/>
    <property type="match status" value="2"/>
</dbReference>
<dbReference type="GO" id="GO:0043565">
    <property type="term" value="F:sequence-specific DNA binding"/>
    <property type="evidence" value="ECO:0007669"/>
    <property type="project" value="InterPro"/>
</dbReference>
<evidence type="ECO:0000313" key="4">
    <source>
        <dbReference type="EMBL" id="GAS88612.1"/>
    </source>
</evidence>
<dbReference type="InterPro" id="IPR018060">
    <property type="entry name" value="HTH_AraC"/>
</dbReference>
<dbReference type="PANTHER" id="PTHR43130">
    <property type="entry name" value="ARAC-FAMILY TRANSCRIPTIONAL REGULATOR"/>
    <property type="match status" value="1"/>
</dbReference>